<evidence type="ECO:0000256" key="3">
    <source>
        <dbReference type="SAM" id="MobiDB-lite"/>
    </source>
</evidence>
<proteinExistence type="inferred from homology"/>
<evidence type="ECO:0000313" key="5">
    <source>
        <dbReference type="Proteomes" id="UP000317722"/>
    </source>
</evidence>
<dbReference type="Gene3D" id="3.40.50.720">
    <property type="entry name" value="NAD(P)-binding Rossmann-like Domain"/>
    <property type="match status" value="1"/>
</dbReference>
<feature type="region of interest" description="Disordered" evidence="3">
    <location>
        <begin position="172"/>
        <end position="192"/>
    </location>
</feature>
<keyword evidence="5" id="KW-1185">Reference proteome</keyword>
<dbReference type="PRINTS" id="PR00081">
    <property type="entry name" value="GDHRDH"/>
</dbReference>
<dbReference type="PANTHER" id="PTHR43477">
    <property type="entry name" value="DIHYDROANTICAPSIN 7-DEHYDROGENASE"/>
    <property type="match status" value="1"/>
</dbReference>
<dbReference type="InterPro" id="IPR051122">
    <property type="entry name" value="SDR_DHRS6-like"/>
</dbReference>
<dbReference type="InterPro" id="IPR002347">
    <property type="entry name" value="SDR_fam"/>
</dbReference>
<dbReference type="InterPro" id="IPR036291">
    <property type="entry name" value="NAD(P)-bd_dom_sf"/>
</dbReference>
<dbReference type="PANTHER" id="PTHR43477:SF1">
    <property type="entry name" value="DIHYDROANTICAPSIN 7-DEHYDROGENASE"/>
    <property type="match status" value="1"/>
</dbReference>
<evidence type="ECO:0000256" key="1">
    <source>
        <dbReference type="ARBA" id="ARBA00006484"/>
    </source>
</evidence>
<evidence type="ECO:0000256" key="2">
    <source>
        <dbReference type="ARBA" id="ARBA00023002"/>
    </source>
</evidence>
<dbReference type="AlphaFoldDB" id="A0A502D791"/>
<dbReference type="SUPFAM" id="SSF51735">
    <property type="entry name" value="NAD(P)-binding Rossmann-fold domains"/>
    <property type="match status" value="1"/>
</dbReference>
<accession>A0A502D791</accession>
<feature type="compositionally biased region" description="Low complexity" evidence="3">
    <location>
        <begin position="175"/>
        <end position="187"/>
    </location>
</feature>
<evidence type="ECO:0000313" key="4">
    <source>
        <dbReference type="EMBL" id="TPG19891.1"/>
    </source>
</evidence>
<dbReference type="Pfam" id="PF13561">
    <property type="entry name" value="adh_short_C2"/>
    <property type="match status" value="1"/>
</dbReference>
<dbReference type="GO" id="GO:0016491">
    <property type="term" value="F:oxidoreductase activity"/>
    <property type="evidence" value="ECO:0007669"/>
    <property type="project" value="UniProtKB-KW"/>
</dbReference>
<comment type="similarity">
    <text evidence="1">Belongs to the short-chain dehydrogenases/reductases (SDR) family.</text>
</comment>
<name>A0A502D791_9MICO</name>
<organism evidence="4 5">
    <name type="scientific">Pedococcus bigeumensis</name>
    <dbReference type="NCBI Taxonomy" id="433644"/>
    <lineage>
        <taxon>Bacteria</taxon>
        <taxon>Bacillati</taxon>
        <taxon>Actinomycetota</taxon>
        <taxon>Actinomycetes</taxon>
        <taxon>Micrococcales</taxon>
        <taxon>Intrasporangiaceae</taxon>
        <taxon>Pedococcus</taxon>
    </lineage>
</organism>
<dbReference type="Proteomes" id="UP000317722">
    <property type="component" value="Unassembled WGS sequence"/>
</dbReference>
<reference evidence="4 5" key="1">
    <citation type="journal article" date="2019" name="Environ. Microbiol.">
        <title>Species interactions and distinct microbial communities in high Arctic permafrost affected cryosols are associated with the CH4 and CO2 gas fluxes.</title>
        <authorList>
            <person name="Altshuler I."/>
            <person name="Hamel J."/>
            <person name="Turney S."/>
            <person name="Magnuson E."/>
            <person name="Levesque R."/>
            <person name="Greer C."/>
            <person name="Whyte L.G."/>
        </authorList>
    </citation>
    <scope>NUCLEOTIDE SEQUENCE [LARGE SCALE GENOMIC DNA]</scope>
    <source>
        <strain evidence="4 5">S9.3A</strain>
    </source>
</reference>
<sequence length="247" mass="25799">MRPRRTAVVTGVSSGIGRAIARRLLDDGWAVVGLSRTRPDLPDRPDRPGLDWRAVDLAGDDVASAVADLTRVDALVHAAGFQESGPLRDLDPDATDRMHAVHVGAAVRLASCLEGRLVDGGRILLIGSRTADGAWGKSQYAATKAALRALGRSWAMELAGRGVTVNVLEPGPTLTAMTTDPRRAATPPRTPPLGRLVRAEEVASYASFLLEETGAMVTGQHLVICAGASLGADPAGIYLTSAPDTGQ</sequence>
<dbReference type="EMBL" id="RCZM01000001">
    <property type="protein sequence ID" value="TPG19891.1"/>
    <property type="molecule type" value="Genomic_DNA"/>
</dbReference>
<keyword evidence="2" id="KW-0560">Oxidoreductase</keyword>
<dbReference type="OrthoDB" id="4350228at2"/>
<gene>
    <name evidence="4" type="ORF">EAH86_04025</name>
</gene>
<protein>
    <submittedName>
        <fullName evidence="4">SDR family oxidoreductase</fullName>
    </submittedName>
</protein>
<dbReference type="PRINTS" id="PR00080">
    <property type="entry name" value="SDRFAMILY"/>
</dbReference>
<comment type="caution">
    <text evidence="4">The sequence shown here is derived from an EMBL/GenBank/DDBJ whole genome shotgun (WGS) entry which is preliminary data.</text>
</comment>
<dbReference type="CDD" id="cd05233">
    <property type="entry name" value="SDR_c"/>
    <property type="match status" value="1"/>
</dbReference>